<dbReference type="Gene3D" id="3.40.50.300">
    <property type="entry name" value="P-loop containing nucleotide triphosphate hydrolases"/>
    <property type="match status" value="1"/>
</dbReference>
<evidence type="ECO:0000256" key="4">
    <source>
        <dbReference type="ARBA" id="ARBA00005408"/>
    </source>
</evidence>
<gene>
    <name evidence="16" type="primary">udk</name>
    <name evidence="19" type="ORF">CRI94_10430</name>
</gene>
<keyword evidence="20" id="KW-1185">Reference proteome</keyword>
<evidence type="ECO:0000256" key="10">
    <source>
        <dbReference type="ARBA" id="ARBA00022777"/>
    </source>
</evidence>
<evidence type="ECO:0000256" key="12">
    <source>
        <dbReference type="ARBA" id="ARBA00030641"/>
    </source>
</evidence>
<evidence type="ECO:0000256" key="16">
    <source>
        <dbReference type="HAMAP-Rule" id="MF_00551"/>
    </source>
</evidence>
<dbReference type="OrthoDB" id="9777642at2"/>
<dbReference type="InterPro" id="IPR026008">
    <property type="entry name" value="Uridine_kinase"/>
</dbReference>
<evidence type="ECO:0000259" key="18">
    <source>
        <dbReference type="Pfam" id="PF00485"/>
    </source>
</evidence>
<evidence type="ECO:0000256" key="14">
    <source>
        <dbReference type="ARBA" id="ARBA00047436"/>
    </source>
</evidence>
<evidence type="ECO:0000256" key="3">
    <source>
        <dbReference type="ARBA" id="ARBA00004784"/>
    </source>
</evidence>
<dbReference type="EC" id="2.7.1.48" evidence="5 16"/>
<evidence type="ECO:0000313" key="20">
    <source>
        <dbReference type="Proteomes" id="UP000220102"/>
    </source>
</evidence>
<dbReference type="InterPro" id="IPR000764">
    <property type="entry name" value="Uridine_kinase-like"/>
</dbReference>
<sequence>MRSPVIIGIAGGSGSGKTTVLRRITDAFGSDQIAVLDHDAYYQDLSGHPPEKRERFNFDHPDALETGLMREHLDQLVDGSAVEKPIYDFTTHSRKDETETIQPRPVVIIEGILVLAEPDLEEVMDIKIYVDTADDIRLMRRIRRDIQERGRAIDGVLRQYERTVRPMHIEFVEPSKRKADIIIPRGGHNHVAIQMVLARIQDLLQKVG</sequence>
<comment type="caution">
    <text evidence="19">The sequence shown here is derived from an EMBL/GenBank/DDBJ whole genome shotgun (WGS) entry which is preliminary data.</text>
</comment>
<keyword evidence="11 16" id="KW-0067">ATP-binding</keyword>
<dbReference type="UniPathway" id="UPA00579">
    <property type="reaction ID" value="UER00640"/>
</dbReference>
<evidence type="ECO:0000256" key="5">
    <source>
        <dbReference type="ARBA" id="ARBA00012137"/>
    </source>
</evidence>
<evidence type="ECO:0000256" key="13">
    <source>
        <dbReference type="ARBA" id="ARBA00031452"/>
    </source>
</evidence>
<dbReference type="GO" id="GO:0004849">
    <property type="term" value="F:uridine kinase activity"/>
    <property type="evidence" value="ECO:0007669"/>
    <property type="project" value="UniProtKB-UniRule"/>
</dbReference>
<feature type="domain" description="Phosphoribulokinase/uridine kinase" evidence="18">
    <location>
        <begin position="6"/>
        <end position="191"/>
    </location>
</feature>
<feature type="binding site" evidence="16">
    <location>
        <begin position="11"/>
        <end position="18"/>
    </location>
    <ligand>
        <name>ATP</name>
        <dbReference type="ChEBI" id="CHEBI:30616"/>
    </ligand>
</feature>
<evidence type="ECO:0000256" key="9">
    <source>
        <dbReference type="ARBA" id="ARBA00022741"/>
    </source>
</evidence>
<accession>A0A2A8CWQ6</accession>
<dbReference type="HAMAP" id="MF_00551">
    <property type="entry name" value="Uridine_kinase"/>
    <property type="match status" value="1"/>
</dbReference>
<evidence type="ECO:0000256" key="1">
    <source>
        <dbReference type="ARBA" id="ARBA00004496"/>
    </source>
</evidence>
<comment type="catalytic activity">
    <reaction evidence="15 16 17">
        <text>uridine + ATP = UMP + ADP + H(+)</text>
        <dbReference type="Rhea" id="RHEA:16825"/>
        <dbReference type="ChEBI" id="CHEBI:15378"/>
        <dbReference type="ChEBI" id="CHEBI:16704"/>
        <dbReference type="ChEBI" id="CHEBI:30616"/>
        <dbReference type="ChEBI" id="CHEBI:57865"/>
        <dbReference type="ChEBI" id="CHEBI:456216"/>
        <dbReference type="EC" id="2.7.1.48"/>
    </reaction>
</comment>
<keyword evidence="7 16" id="KW-0963">Cytoplasm</keyword>
<comment type="pathway">
    <text evidence="3 16 17">Pyrimidine metabolism; CTP biosynthesis via salvage pathway; CTP from cytidine: step 1/3.</text>
</comment>
<reference evidence="19 20" key="1">
    <citation type="submission" date="2017-10" db="EMBL/GenBank/DDBJ databases">
        <title>Draft genome of Longibacter Salinarum.</title>
        <authorList>
            <person name="Goh K.M."/>
            <person name="Shamsir M.S."/>
            <person name="Lim S.W."/>
        </authorList>
    </citation>
    <scope>NUCLEOTIDE SEQUENCE [LARGE SCALE GENOMIC DNA]</scope>
    <source>
        <strain evidence="19 20">KCTC 52045</strain>
    </source>
</reference>
<dbReference type="NCBIfam" id="NF004018">
    <property type="entry name" value="PRK05480.1"/>
    <property type="match status" value="1"/>
</dbReference>
<dbReference type="CDD" id="cd02023">
    <property type="entry name" value="UMPK"/>
    <property type="match status" value="1"/>
</dbReference>
<dbReference type="SUPFAM" id="SSF52540">
    <property type="entry name" value="P-loop containing nucleoside triphosphate hydrolases"/>
    <property type="match status" value="1"/>
</dbReference>
<dbReference type="GO" id="GO:0005737">
    <property type="term" value="C:cytoplasm"/>
    <property type="evidence" value="ECO:0007669"/>
    <property type="project" value="UniProtKB-SubCell"/>
</dbReference>
<dbReference type="GO" id="GO:0043771">
    <property type="term" value="F:cytidine kinase activity"/>
    <property type="evidence" value="ECO:0007669"/>
    <property type="project" value="RHEA"/>
</dbReference>
<dbReference type="PRINTS" id="PR00988">
    <property type="entry name" value="URIDINKINASE"/>
</dbReference>
<evidence type="ECO:0000256" key="8">
    <source>
        <dbReference type="ARBA" id="ARBA00022679"/>
    </source>
</evidence>
<organism evidence="19 20">
    <name type="scientific">Longibacter salinarum</name>
    <dbReference type="NCBI Taxonomy" id="1850348"/>
    <lineage>
        <taxon>Bacteria</taxon>
        <taxon>Pseudomonadati</taxon>
        <taxon>Rhodothermota</taxon>
        <taxon>Rhodothermia</taxon>
        <taxon>Rhodothermales</taxon>
        <taxon>Salisaetaceae</taxon>
        <taxon>Longibacter</taxon>
    </lineage>
</organism>
<dbReference type="InterPro" id="IPR027417">
    <property type="entry name" value="P-loop_NTPase"/>
</dbReference>
<evidence type="ECO:0000256" key="15">
    <source>
        <dbReference type="ARBA" id="ARBA00048909"/>
    </source>
</evidence>
<comment type="pathway">
    <text evidence="2 16 17">Pyrimidine metabolism; UMP biosynthesis via salvage pathway; UMP from uridine: step 1/1.</text>
</comment>
<keyword evidence="8 16" id="KW-0808">Transferase</keyword>
<evidence type="ECO:0000256" key="17">
    <source>
        <dbReference type="RuleBase" id="RU003825"/>
    </source>
</evidence>
<dbReference type="AlphaFoldDB" id="A0A2A8CWQ6"/>
<dbReference type="NCBIfam" id="TIGR00235">
    <property type="entry name" value="udk"/>
    <property type="match status" value="1"/>
</dbReference>
<dbReference type="EMBL" id="PDEQ01000005">
    <property type="protein sequence ID" value="PEN13063.1"/>
    <property type="molecule type" value="Genomic_DNA"/>
</dbReference>
<comment type="similarity">
    <text evidence="4 16 17">Belongs to the uridine kinase family.</text>
</comment>
<dbReference type="PANTHER" id="PTHR10285">
    <property type="entry name" value="URIDINE KINASE"/>
    <property type="match status" value="1"/>
</dbReference>
<dbReference type="InterPro" id="IPR006083">
    <property type="entry name" value="PRK/URK"/>
</dbReference>
<evidence type="ECO:0000256" key="11">
    <source>
        <dbReference type="ARBA" id="ARBA00022840"/>
    </source>
</evidence>
<evidence type="ECO:0000313" key="19">
    <source>
        <dbReference type="EMBL" id="PEN13063.1"/>
    </source>
</evidence>
<evidence type="ECO:0000256" key="7">
    <source>
        <dbReference type="ARBA" id="ARBA00022490"/>
    </source>
</evidence>
<comment type="catalytic activity">
    <reaction evidence="14 17">
        <text>cytidine + ATP = CMP + ADP + H(+)</text>
        <dbReference type="Rhea" id="RHEA:24674"/>
        <dbReference type="ChEBI" id="CHEBI:15378"/>
        <dbReference type="ChEBI" id="CHEBI:17562"/>
        <dbReference type="ChEBI" id="CHEBI:30616"/>
        <dbReference type="ChEBI" id="CHEBI:60377"/>
        <dbReference type="ChEBI" id="CHEBI:456216"/>
        <dbReference type="EC" id="2.7.1.48"/>
    </reaction>
</comment>
<evidence type="ECO:0000256" key="2">
    <source>
        <dbReference type="ARBA" id="ARBA00004690"/>
    </source>
</evidence>
<dbReference type="GO" id="GO:0044206">
    <property type="term" value="P:UMP salvage"/>
    <property type="evidence" value="ECO:0007669"/>
    <property type="project" value="UniProtKB-UniRule"/>
</dbReference>
<dbReference type="GO" id="GO:0005524">
    <property type="term" value="F:ATP binding"/>
    <property type="evidence" value="ECO:0007669"/>
    <property type="project" value="UniProtKB-UniRule"/>
</dbReference>
<protein>
    <recommendedName>
        <fullName evidence="6 16">Uridine kinase</fullName>
        <ecNumber evidence="5 16">2.7.1.48</ecNumber>
    </recommendedName>
    <alternativeName>
        <fullName evidence="12 16">Cytidine monophosphokinase</fullName>
    </alternativeName>
    <alternativeName>
        <fullName evidence="13 16">Uridine monophosphokinase</fullName>
    </alternativeName>
</protein>
<evidence type="ECO:0000256" key="6">
    <source>
        <dbReference type="ARBA" id="ARBA00021478"/>
    </source>
</evidence>
<dbReference type="UniPathway" id="UPA00574">
    <property type="reaction ID" value="UER00637"/>
</dbReference>
<dbReference type="Pfam" id="PF00485">
    <property type="entry name" value="PRK"/>
    <property type="match status" value="1"/>
</dbReference>
<keyword evidence="9 16" id="KW-0547">Nucleotide-binding</keyword>
<dbReference type="GO" id="GO:0044211">
    <property type="term" value="P:CTP salvage"/>
    <property type="evidence" value="ECO:0007669"/>
    <property type="project" value="UniProtKB-UniRule"/>
</dbReference>
<name>A0A2A8CWQ6_9BACT</name>
<comment type="subcellular location">
    <subcellularLocation>
        <location evidence="1 16 17">Cytoplasm</location>
    </subcellularLocation>
</comment>
<proteinExistence type="inferred from homology"/>
<dbReference type="RefSeq" id="WP_098075655.1">
    <property type="nucleotide sequence ID" value="NZ_PDEQ01000005.1"/>
</dbReference>
<dbReference type="Proteomes" id="UP000220102">
    <property type="component" value="Unassembled WGS sequence"/>
</dbReference>
<keyword evidence="10 16" id="KW-0418">Kinase</keyword>